<feature type="chain" id="PRO_5012656751" evidence="1">
    <location>
        <begin position="19"/>
        <end position="93"/>
    </location>
</feature>
<keyword evidence="1" id="KW-0732">Signal</keyword>
<dbReference type="AlphaFoldDB" id="A0A1L6ZA97"/>
<feature type="signal peptide" evidence="1">
    <location>
        <begin position="1"/>
        <end position="18"/>
    </location>
</feature>
<accession>A0A1L6ZA97</accession>
<evidence type="ECO:0000313" key="2">
    <source>
        <dbReference type="EMBL" id="APT43242.1"/>
    </source>
</evidence>
<organism evidence="2">
    <name type="scientific">Macaca mulatta</name>
    <name type="common">Rhesus macaque</name>
    <dbReference type="NCBI Taxonomy" id="9544"/>
    <lineage>
        <taxon>Eukaryota</taxon>
        <taxon>Metazoa</taxon>
        <taxon>Chordata</taxon>
        <taxon>Craniata</taxon>
        <taxon>Vertebrata</taxon>
        <taxon>Euteleostomi</taxon>
        <taxon>Mammalia</taxon>
        <taxon>Eutheria</taxon>
        <taxon>Euarchontoglires</taxon>
        <taxon>Primates</taxon>
        <taxon>Haplorrhini</taxon>
        <taxon>Catarrhini</taxon>
        <taxon>Cercopithecidae</taxon>
        <taxon>Cercopithecinae</taxon>
        <taxon>Macaca</taxon>
    </lineage>
</organism>
<dbReference type="EMBL" id="KU253646">
    <property type="protein sequence ID" value="APT43242.1"/>
    <property type="molecule type" value="mRNA"/>
</dbReference>
<gene>
    <name evidence="2" type="primary">ly6g6f</name>
</gene>
<evidence type="ECO:0000256" key="1">
    <source>
        <dbReference type="SAM" id="SignalP"/>
    </source>
</evidence>
<protein>
    <submittedName>
        <fullName evidence="2">Lymphocyte antigen 6 complex locus G6F</fullName>
    </submittedName>
</protein>
<proteinExistence type="evidence at transcript level"/>
<sequence>MAVLFLLLFLYGTPQAAGKGQEVGDSLAVSKVGEGLLLFLLGAWQRHLTQEDRITPTDLFLPLTLGKTQGQRRSRLCSFLYKIRRMSKCFQKS</sequence>
<reference evidence="2" key="1">
    <citation type="submission" date="2015-12" db="EMBL/GenBank/DDBJ databases">
        <title>Alternative splicing and transcription induced chimerism in G6F and Ly6G6D among mammals.</title>
        <authorList>
            <person name="Lopez-Diez R."/>
            <person name="Rastrojo A."/>
            <person name="Hernandez-Torres F."/>
            <person name="Aguado B."/>
        </authorList>
    </citation>
    <scope>NUCLEOTIDE SEQUENCE</scope>
</reference>
<name>A0A1L6ZA97_MACMU</name>